<dbReference type="Proteomes" id="UP000709295">
    <property type="component" value="Unassembled WGS sequence"/>
</dbReference>
<evidence type="ECO:0000313" key="2">
    <source>
        <dbReference type="EMBL" id="KAG6944535.1"/>
    </source>
</evidence>
<name>A0A8J5LVN9_9STRA</name>
<comment type="caution">
    <text evidence="2">The sequence shown here is derived from an EMBL/GenBank/DDBJ whole genome shotgun (WGS) entry which is preliminary data.</text>
</comment>
<feature type="region of interest" description="Disordered" evidence="1">
    <location>
        <begin position="1"/>
        <end position="20"/>
    </location>
</feature>
<protein>
    <submittedName>
        <fullName evidence="2">Uncharacterized protein</fullName>
    </submittedName>
</protein>
<organism evidence="2 3">
    <name type="scientific">Phytophthora aleatoria</name>
    <dbReference type="NCBI Taxonomy" id="2496075"/>
    <lineage>
        <taxon>Eukaryota</taxon>
        <taxon>Sar</taxon>
        <taxon>Stramenopiles</taxon>
        <taxon>Oomycota</taxon>
        <taxon>Peronosporomycetes</taxon>
        <taxon>Peronosporales</taxon>
        <taxon>Peronosporaceae</taxon>
        <taxon>Phytophthora</taxon>
    </lineage>
</organism>
<keyword evidence="3" id="KW-1185">Reference proteome</keyword>
<evidence type="ECO:0000313" key="3">
    <source>
        <dbReference type="Proteomes" id="UP000709295"/>
    </source>
</evidence>
<accession>A0A8J5LVN9</accession>
<gene>
    <name evidence="2" type="ORF">JG688_00017028</name>
</gene>
<dbReference type="EMBL" id="JAENGY010002337">
    <property type="protein sequence ID" value="KAG6944535.1"/>
    <property type="molecule type" value="Genomic_DNA"/>
</dbReference>
<evidence type="ECO:0000256" key="1">
    <source>
        <dbReference type="SAM" id="MobiDB-lite"/>
    </source>
</evidence>
<sequence>MGDDGGDTPTSIQAGGGSLRACTHRRGGKLLANRSCSLFPRSVALESGVLRRA</sequence>
<reference evidence="2" key="1">
    <citation type="submission" date="2021-01" db="EMBL/GenBank/DDBJ databases">
        <title>Phytophthora aleatoria, a newly-described species from Pinus radiata is distinct from Phytophthora cactorum isolates based on comparative genomics.</title>
        <authorList>
            <person name="Mcdougal R."/>
            <person name="Panda P."/>
            <person name="Williams N."/>
            <person name="Studholme D.J."/>
        </authorList>
    </citation>
    <scope>NUCLEOTIDE SEQUENCE</scope>
    <source>
        <strain evidence="2">NZFS 4037</strain>
    </source>
</reference>
<proteinExistence type="predicted"/>
<dbReference type="AlphaFoldDB" id="A0A8J5LVN9"/>